<comment type="caution">
    <text evidence="1">The sequence shown here is derived from an EMBL/GenBank/DDBJ whole genome shotgun (WGS) entry which is preliminary data.</text>
</comment>
<sequence>MDDHIAVLPYYRVKREVTGLAQEIEKNARTMTLYSDRIVTKYREFLITEVFDMSFRRMGDEGGFFYLHTSIGVFPYMVEIDPEPFIQTFHQVAIARLK</sequence>
<evidence type="ECO:0000313" key="2">
    <source>
        <dbReference type="Proteomes" id="UP000249204"/>
    </source>
</evidence>
<name>A0A2W6NGQ6_9BACL</name>
<organism evidence="1 2">
    <name type="scientific">Paenibacillus silvae</name>
    <dbReference type="NCBI Taxonomy" id="1325358"/>
    <lineage>
        <taxon>Bacteria</taxon>
        <taxon>Bacillati</taxon>
        <taxon>Bacillota</taxon>
        <taxon>Bacilli</taxon>
        <taxon>Bacillales</taxon>
        <taxon>Paenibacillaceae</taxon>
        <taxon>Paenibacillus</taxon>
    </lineage>
</organism>
<dbReference type="RefSeq" id="WP_111271650.1">
    <property type="nucleotide sequence ID" value="NZ_QKWW01000052.1"/>
</dbReference>
<gene>
    <name evidence="1" type="ORF">DN757_18390</name>
</gene>
<accession>A0A2W6NGQ6</accession>
<proteinExistence type="predicted"/>
<dbReference type="AlphaFoldDB" id="A0A2W6NGQ6"/>
<reference evidence="1 2" key="1">
    <citation type="submission" date="2018-06" db="EMBL/GenBank/DDBJ databases">
        <title>Isolation of heavy metals resistant Paenibacillus silvae NC2 from Gold-Copper mine in ZiJin, China.</title>
        <authorList>
            <person name="Xu J."/>
            <person name="Mazhar H.S."/>
            <person name="Rensing C."/>
        </authorList>
    </citation>
    <scope>NUCLEOTIDE SEQUENCE [LARGE SCALE GENOMIC DNA]</scope>
    <source>
        <strain evidence="1 2">NC2</strain>
    </source>
</reference>
<dbReference type="Proteomes" id="UP000249204">
    <property type="component" value="Unassembled WGS sequence"/>
</dbReference>
<evidence type="ECO:0000313" key="1">
    <source>
        <dbReference type="EMBL" id="PZT54218.1"/>
    </source>
</evidence>
<protein>
    <submittedName>
        <fullName evidence="1">Uncharacterized protein</fullName>
    </submittedName>
</protein>
<dbReference type="EMBL" id="QKWW01000052">
    <property type="protein sequence ID" value="PZT54218.1"/>
    <property type="molecule type" value="Genomic_DNA"/>
</dbReference>